<organism evidence="2 3">
    <name type="scientific">Methyloceanibacter methanicus</name>
    <dbReference type="NCBI Taxonomy" id="1774968"/>
    <lineage>
        <taxon>Bacteria</taxon>
        <taxon>Pseudomonadati</taxon>
        <taxon>Pseudomonadota</taxon>
        <taxon>Alphaproteobacteria</taxon>
        <taxon>Hyphomicrobiales</taxon>
        <taxon>Hyphomicrobiaceae</taxon>
        <taxon>Methyloceanibacter</taxon>
    </lineage>
</organism>
<dbReference type="EMBL" id="LPWG01000004">
    <property type="protein sequence ID" value="ODS00684.1"/>
    <property type="molecule type" value="Genomic_DNA"/>
</dbReference>
<keyword evidence="3" id="KW-1185">Reference proteome</keyword>
<dbReference type="AlphaFoldDB" id="A0A1E3W4H3"/>
<dbReference type="RefSeq" id="WP_069436273.1">
    <property type="nucleotide sequence ID" value="NZ_LPWG01000004.1"/>
</dbReference>
<reference evidence="2 3" key="1">
    <citation type="journal article" date="2016" name="Environ. Microbiol.">
        <title>New Methyloceanibacter diversity from North Sea sediments includes methanotroph containing solely the soluble methane monooxygenase.</title>
        <authorList>
            <person name="Vekeman B."/>
            <person name="Kerckhof F.M."/>
            <person name="Cremers G."/>
            <person name="de Vos P."/>
            <person name="Vandamme P."/>
            <person name="Boon N."/>
            <person name="Op den Camp H.J."/>
            <person name="Heylen K."/>
        </authorList>
    </citation>
    <scope>NUCLEOTIDE SEQUENCE [LARGE SCALE GENOMIC DNA]</scope>
    <source>
        <strain evidence="2 3">R-67174</strain>
    </source>
</reference>
<feature type="compositionally biased region" description="Polar residues" evidence="1">
    <location>
        <begin position="41"/>
        <end position="52"/>
    </location>
</feature>
<gene>
    <name evidence="2" type="ORF">AUC68_13900</name>
</gene>
<comment type="caution">
    <text evidence="2">The sequence shown here is derived from an EMBL/GenBank/DDBJ whole genome shotgun (WGS) entry which is preliminary data.</text>
</comment>
<name>A0A1E3W4H3_9HYPH</name>
<dbReference type="STRING" id="1774968.AUC68_13900"/>
<protein>
    <submittedName>
        <fullName evidence="2">Uncharacterized protein</fullName>
    </submittedName>
</protein>
<feature type="region of interest" description="Disordered" evidence="1">
    <location>
        <begin position="1"/>
        <end position="59"/>
    </location>
</feature>
<evidence type="ECO:0000313" key="3">
    <source>
        <dbReference type="Proteomes" id="UP000094501"/>
    </source>
</evidence>
<proteinExistence type="predicted"/>
<evidence type="ECO:0000256" key="1">
    <source>
        <dbReference type="SAM" id="MobiDB-lite"/>
    </source>
</evidence>
<evidence type="ECO:0000313" key="2">
    <source>
        <dbReference type="EMBL" id="ODS00684.1"/>
    </source>
</evidence>
<dbReference type="Proteomes" id="UP000094501">
    <property type="component" value="Unassembled WGS sequence"/>
</dbReference>
<accession>A0A1E3W4H3</accession>
<sequence length="132" mass="14131">MTDEFESLRDALQSDAPTPDPEARQAALKLAMARFQEKSKAASQGTATQPRPISSDGMGPSAIWSAIMTALKPSNRNWAPVLAGGASLAVLTLAVLSTHSLRPDLFRPADEAPASAAKPRARIRRRLPMPCR</sequence>